<keyword evidence="3 5" id="KW-0067">ATP-binding</keyword>
<keyword evidence="7" id="KW-1185">Reference proteome</keyword>
<dbReference type="NCBIfam" id="TIGR02050">
    <property type="entry name" value="gshA_cyan_rel"/>
    <property type="match status" value="1"/>
</dbReference>
<dbReference type="InterPro" id="IPR006336">
    <property type="entry name" value="GCS2"/>
</dbReference>
<comment type="catalytic activity">
    <reaction evidence="4 5">
        <text>L-cysteine + L-glutamate + ATP = gamma-L-glutamyl-L-cysteine + ADP + phosphate + H(+)</text>
        <dbReference type="Rhea" id="RHEA:13285"/>
        <dbReference type="ChEBI" id="CHEBI:15378"/>
        <dbReference type="ChEBI" id="CHEBI:29985"/>
        <dbReference type="ChEBI" id="CHEBI:30616"/>
        <dbReference type="ChEBI" id="CHEBI:35235"/>
        <dbReference type="ChEBI" id="CHEBI:43474"/>
        <dbReference type="ChEBI" id="CHEBI:58173"/>
        <dbReference type="ChEBI" id="CHEBI:456216"/>
        <dbReference type="EC" id="6.3.2.2"/>
    </reaction>
</comment>
<evidence type="ECO:0000256" key="5">
    <source>
        <dbReference type="HAMAP-Rule" id="MF_01609"/>
    </source>
</evidence>
<reference evidence="6 7" key="1">
    <citation type="submission" date="2019-08" db="EMBL/GenBank/DDBJ databases">
        <authorList>
            <person name="Dong K."/>
        </authorList>
    </citation>
    <scope>NUCLEOTIDE SEQUENCE [LARGE SCALE GENOMIC DNA]</scope>
    <source>
        <strain evidence="6 7">M4-8</strain>
    </source>
</reference>
<dbReference type="HAMAP" id="MF_01609">
    <property type="entry name" value="Glu_cys_ligase_2"/>
    <property type="match status" value="1"/>
</dbReference>
<gene>
    <name evidence="6" type="ORF">FVP60_00740</name>
</gene>
<comment type="caution">
    <text evidence="6">The sequence shown here is derived from an EMBL/GenBank/DDBJ whole genome shotgun (WGS) entry which is preliminary data.</text>
</comment>
<dbReference type="EMBL" id="VRSW01000001">
    <property type="protein sequence ID" value="TXK05561.1"/>
    <property type="molecule type" value="Genomic_DNA"/>
</dbReference>
<dbReference type="SUPFAM" id="SSF55931">
    <property type="entry name" value="Glutamine synthetase/guanido kinase"/>
    <property type="match status" value="1"/>
</dbReference>
<proteinExistence type="inferred from homology"/>
<evidence type="ECO:0000256" key="2">
    <source>
        <dbReference type="ARBA" id="ARBA00022741"/>
    </source>
</evidence>
<evidence type="ECO:0000256" key="4">
    <source>
        <dbReference type="ARBA" id="ARBA00048819"/>
    </source>
</evidence>
<dbReference type="InterPro" id="IPR050141">
    <property type="entry name" value="GCL_type2/YbdK_subfam"/>
</dbReference>
<keyword evidence="2 5" id="KW-0547">Nucleotide-binding</keyword>
<organism evidence="6 7">
    <name type="scientific">Microbacterium mitrae</name>
    <dbReference type="NCBI Taxonomy" id="664640"/>
    <lineage>
        <taxon>Bacteria</taxon>
        <taxon>Bacillati</taxon>
        <taxon>Actinomycetota</taxon>
        <taxon>Actinomycetes</taxon>
        <taxon>Micrococcales</taxon>
        <taxon>Microbacteriaceae</taxon>
        <taxon>Microbacterium</taxon>
    </lineage>
</organism>
<dbReference type="OrthoDB" id="9769628at2"/>
<protein>
    <recommendedName>
        <fullName evidence="5">Putative glutamate--cysteine ligase 2</fullName>
        <ecNumber evidence="5">6.3.2.2</ecNumber>
    </recommendedName>
    <alternativeName>
        <fullName evidence="5">Gamma-glutamylcysteine synthetase 2</fullName>
        <shortName evidence="5">GCS 2</shortName>
        <shortName evidence="5">Gamma-GCS 2</shortName>
    </alternativeName>
</protein>
<dbReference type="GO" id="GO:0004357">
    <property type="term" value="F:glutamate-cysteine ligase activity"/>
    <property type="evidence" value="ECO:0007669"/>
    <property type="project" value="UniProtKB-EC"/>
</dbReference>
<comment type="function">
    <text evidence="5">ATP-dependent carboxylate-amine ligase which exhibits weak glutamate--cysteine ligase activity.</text>
</comment>
<sequence>MARSFGVEEEFILADAESLTPVNVAHDVIDHLLALRLPGTITTEFLDCQIEYATGICTTAEQAVDELSAFRLALQSWAEPRGLVVVPSGTPFLTGNPRLTPAIERYQLISDDVGILAGEHMVNGMHVHVGIDNAADRVRAVNIIRPWLPLLLGLSANSPFWQGTDTGFHSWRTVHQRRWTTNGIPPIYVDEHEHERMRKRMIGVGATRSYNTANWGVRVSENLPTVELRIGDVQLTAATAVSLALVVRALVDDGLRRADDEPPEVHHVLDAELWHAGRYGIENGVYNPLTREHADASKPVAHLLQLLAEDYDGPVPAFVTDELATLAAGRDGATRQREALAGGVEGLSAFYRDRMHEGAA</sequence>
<evidence type="ECO:0000256" key="3">
    <source>
        <dbReference type="ARBA" id="ARBA00022840"/>
    </source>
</evidence>
<dbReference type="PANTHER" id="PTHR36510">
    <property type="entry name" value="GLUTAMATE--CYSTEINE LIGASE 2-RELATED"/>
    <property type="match status" value="1"/>
</dbReference>
<comment type="similarity">
    <text evidence="5">Belongs to the glutamate--cysteine ligase type 2 family. YbdK subfamily.</text>
</comment>
<accession>A0A5C8HRF4</accession>
<dbReference type="PANTHER" id="PTHR36510:SF1">
    <property type="entry name" value="GLUTAMATE--CYSTEINE LIGASE 2-RELATED"/>
    <property type="match status" value="1"/>
</dbReference>
<dbReference type="GO" id="GO:0042398">
    <property type="term" value="P:modified amino acid biosynthetic process"/>
    <property type="evidence" value="ECO:0007669"/>
    <property type="project" value="InterPro"/>
</dbReference>
<dbReference type="EC" id="6.3.2.2" evidence="5"/>
<evidence type="ECO:0000313" key="6">
    <source>
        <dbReference type="EMBL" id="TXK05561.1"/>
    </source>
</evidence>
<dbReference type="AlphaFoldDB" id="A0A5C8HRF4"/>
<keyword evidence="1 5" id="KW-0436">Ligase</keyword>
<dbReference type="RefSeq" id="WP_147824372.1">
    <property type="nucleotide sequence ID" value="NZ_BAAARG010000001.1"/>
</dbReference>
<dbReference type="Pfam" id="PF04107">
    <property type="entry name" value="GCS2"/>
    <property type="match status" value="1"/>
</dbReference>
<name>A0A5C8HRF4_9MICO</name>
<evidence type="ECO:0000256" key="1">
    <source>
        <dbReference type="ARBA" id="ARBA00022598"/>
    </source>
</evidence>
<dbReference type="InterPro" id="IPR014746">
    <property type="entry name" value="Gln_synth/guanido_kin_cat_dom"/>
</dbReference>
<dbReference type="GO" id="GO:0005524">
    <property type="term" value="F:ATP binding"/>
    <property type="evidence" value="ECO:0007669"/>
    <property type="project" value="UniProtKB-KW"/>
</dbReference>
<evidence type="ECO:0000313" key="7">
    <source>
        <dbReference type="Proteomes" id="UP000321196"/>
    </source>
</evidence>
<dbReference type="Proteomes" id="UP000321196">
    <property type="component" value="Unassembled WGS sequence"/>
</dbReference>
<dbReference type="InterPro" id="IPR011793">
    <property type="entry name" value="YbdK"/>
</dbReference>
<dbReference type="Gene3D" id="3.30.590.20">
    <property type="match status" value="1"/>
</dbReference>